<dbReference type="InterPro" id="IPR000794">
    <property type="entry name" value="Beta-ketoacyl_synthase"/>
</dbReference>
<accession>A0A3B1AAZ9</accession>
<reference evidence="4" key="1">
    <citation type="submission" date="2018-06" db="EMBL/GenBank/DDBJ databases">
        <authorList>
            <person name="Zhirakovskaya E."/>
        </authorList>
    </citation>
    <scope>NUCLEOTIDE SEQUENCE</scope>
</reference>
<dbReference type="SUPFAM" id="SSF53901">
    <property type="entry name" value="Thiolase-like"/>
    <property type="match status" value="2"/>
</dbReference>
<dbReference type="InterPro" id="IPR014030">
    <property type="entry name" value="Ketoacyl_synth_N"/>
</dbReference>
<comment type="similarity">
    <text evidence="1">Belongs to the thiolase-like superfamily. Beta-ketoacyl-ACP synthases family.</text>
</comment>
<dbReference type="Gene3D" id="3.40.47.10">
    <property type="match status" value="1"/>
</dbReference>
<dbReference type="InterPro" id="IPR014031">
    <property type="entry name" value="Ketoacyl_synth_C"/>
</dbReference>
<keyword evidence="2 4" id="KW-0808">Transferase</keyword>
<evidence type="ECO:0000313" key="4">
    <source>
        <dbReference type="EMBL" id="VAW97213.1"/>
    </source>
</evidence>
<dbReference type="EMBL" id="UOFR01000044">
    <property type="protein sequence ID" value="VAW97213.1"/>
    <property type="molecule type" value="Genomic_DNA"/>
</dbReference>
<dbReference type="InterPro" id="IPR020841">
    <property type="entry name" value="PKS_Beta-ketoAc_synthase_dom"/>
</dbReference>
<dbReference type="InterPro" id="IPR018201">
    <property type="entry name" value="Ketoacyl_synth_AS"/>
</dbReference>
<keyword evidence="4" id="KW-0012">Acyltransferase</keyword>
<evidence type="ECO:0000259" key="3">
    <source>
        <dbReference type="PROSITE" id="PS52004"/>
    </source>
</evidence>
<gene>
    <name evidence="4" type="ORF">MNBD_GAMMA21-1712</name>
</gene>
<dbReference type="GO" id="GO:0005829">
    <property type="term" value="C:cytosol"/>
    <property type="evidence" value="ECO:0007669"/>
    <property type="project" value="TreeGrafter"/>
</dbReference>
<dbReference type="PANTHER" id="PTHR11712:SF320">
    <property type="entry name" value="BETA-KETOACYL SYNTHASE"/>
    <property type="match status" value="1"/>
</dbReference>
<dbReference type="GO" id="GO:0006633">
    <property type="term" value="P:fatty acid biosynthetic process"/>
    <property type="evidence" value="ECO:0007669"/>
    <property type="project" value="InterPro"/>
</dbReference>
<name>A0A3B1AAZ9_9ZZZZ</name>
<proteinExistence type="inferred from homology"/>
<dbReference type="PROSITE" id="PS00606">
    <property type="entry name" value="KS3_1"/>
    <property type="match status" value="1"/>
</dbReference>
<dbReference type="AlphaFoldDB" id="A0A3B1AAZ9"/>
<evidence type="ECO:0000256" key="1">
    <source>
        <dbReference type="ARBA" id="ARBA00008467"/>
    </source>
</evidence>
<dbReference type="NCBIfam" id="NF006618">
    <property type="entry name" value="PRK09185.1"/>
    <property type="match status" value="1"/>
</dbReference>
<dbReference type="InterPro" id="IPR016039">
    <property type="entry name" value="Thiolase-like"/>
</dbReference>
<feature type="domain" description="Ketosynthase family 3 (KS3)" evidence="3">
    <location>
        <begin position="1"/>
        <end position="396"/>
    </location>
</feature>
<dbReference type="EC" id="2.3.1.41" evidence="4"/>
<dbReference type="SMART" id="SM00825">
    <property type="entry name" value="PKS_KS"/>
    <property type="match status" value="1"/>
</dbReference>
<dbReference type="Pfam" id="PF00109">
    <property type="entry name" value="ketoacyl-synt"/>
    <property type="match status" value="1"/>
</dbReference>
<sequence length="397" mass="41955">MNKSPLFLNVCGMVNALGGDKQTVLTNLISGNTDGVIPWDNKIQGKTVYVGQVQTVLPEVPEQFKQFDCRNNQLMLSALEQIQIEVDQLKSTYALNRIAVVLGTSTSGILEGENALQVKVNSGKFPANFDYRQQEIGTPAIFLRKYLGLKGLAFTVSTACSSSAKVFASASRLINSDLCDAAIIGGVDSLCRLTVNGFSSLESVSAGRCNPVSVNRDGINIGEAAALFILSREDSSIKLLGVGESSDAHHMSAPHPEGRGAKAAMRAALANAGLDASGISYINMHGTATRLNDAMESLAIEDIFGSETPVSSTKPLVGHTLGAAGATEVGFCWLLLNQSEPATGLPPHIWDEIRDEILPVINLVKQGAQLKISSGTALLSNSFAFGGNNASVIIARY</sequence>
<dbReference type="PROSITE" id="PS52004">
    <property type="entry name" value="KS3_2"/>
    <property type="match status" value="1"/>
</dbReference>
<organism evidence="4">
    <name type="scientific">hydrothermal vent metagenome</name>
    <dbReference type="NCBI Taxonomy" id="652676"/>
    <lineage>
        <taxon>unclassified sequences</taxon>
        <taxon>metagenomes</taxon>
        <taxon>ecological metagenomes</taxon>
    </lineage>
</organism>
<dbReference type="Pfam" id="PF02801">
    <property type="entry name" value="Ketoacyl-synt_C"/>
    <property type="match status" value="1"/>
</dbReference>
<dbReference type="GO" id="GO:0004315">
    <property type="term" value="F:3-oxoacyl-[acyl-carrier-protein] synthase activity"/>
    <property type="evidence" value="ECO:0007669"/>
    <property type="project" value="UniProtKB-EC"/>
</dbReference>
<dbReference type="PANTHER" id="PTHR11712">
    <property type="entry name" value="POLYKETIDE SYNTHASE-RELATED"/>
    <property type="match status" value="1"/>
</dbReference>
<dbReference type="CDD" id="cd00834">
    <property type="entry name" value="KAS_I_II"/>
    <property type="match status" value="1"/>
</dbReference>
<evidence type="ECO:0000256" key="2">
    <source>
        <dbReference type="ARBA" id="ARBA00022679"/>
    </source>
</evidence>
<protein>
    <submittedName>
        <fullName evidence="4">3-oxoacyl-[ACP] synthase FabV like</fullName>
        <ecNumber evidence="4">2.3.1.41</ecNumber>
    </submittedName>
</protein>